<dbReference type="CDD" id="cd07067">
    <property type="entry name" value="HP_PGM_like"/>
    <property type="match status" value="1"/>
</dbReference>
<dbReference type="SUPFAM" id="SSF53254">
    <property type="entry name" value="Phosphoglycerate mutase-like"/>
    <property type="match status" value="1"/>
</dbReference>
<dbReference type="InterPro" id="IPR013078">
    <property type="entry name" value="His_Pase_superF_clade-1"/>
</dbReference>
<dbReference type="AlphaFoldDB" id="A0A2M7QG69"/>
<gene>
    <name evidence="3" type="ORF">COY88_00890</name>
</gene>
<dbReference type="EMBL" id="PFLH01000009">
    <property type="protein sequence ID" value="PIY71317.1"/>
    <property type="molecule type" value="Genomic_DNA"/>
</dbReference>
<keyword evidence="1" id="KW-0378">Hydrolase</keyword>
<evidence type="ECO:0000256" key="2">
    <source>
        <dbReference type="PIRSR" id="PIRSR613078-2"/>
    </source>
</evidence>
<dbReference type="InterPro" id="IPR029033">
    <property type="entry name" value="His_PPase_superfam"/>
</dbReference>
<evidence type="ECO:0000313" key="4">
    <source>
        <dbReference type="Proteomes" id="UP000230344"/>
    </source>
</evidence>
<dbReference type="PANTHER" id="PTHR46517">
    <property type="entry name" value="FRUCTOSE-2,6-BISPHOSPHATASE TIGAR"/>
    <property type="match status" value="1"/>
</dbReference>
<dbReference type="GO" id="GO:0004331">
    <property type="term" value="F:fructose-2,6-bisphosphate 2-phosphatase activity"/>
    <property type="evidence" value="ECO:0007669"/>
    <property type="project" value="TreeGrafter"/>
</dbReference>
<accession>A0A2M7QG69</accession>
<evidence type="ECO:0000313" key="3">
    <source>
        <dbReference type="EMBL" id="PIY71317.1"/>
    </source>
</evidence>
<dbReference type="GO" id="GO:0043456">
    <property type="term" value="P:regulation of pentose-phosphate shunt"/>
    <property type="evidence" value="ECO:0007669"/>
    <property type="project" value="TreeGrafter"/>
</dbReference>
<dbReference type="Proteomes" id="UP000230344">
    <property type="component" value="Unassembled WGS sequence"/>
</dbReference>
<dbReference type="PANTHER" id="PTHR46517:SF1">
    <property type="entry name" value="FRUCTOSE-2,6-BISPHOSPHATASE TIGAR"/>
    <property type="match status" value="1"/>
</dbReference>
<name>A0A2M7QG69_9BACT</name>
<evidence type="ECO:0000256" key="1">
    <source>
        <dbReference type="ARBA" id="ARBA00022801"/>
    </source>
</evidence>
<dbReference type="PROSITE" id="PS00175">
    <property type="entry name" value="PG_MUTASE"/>
    <property type="match status" value="1"/>
</dbReference>
<proteinExistence type="predicted"/>
<dbReference type="SMART" id="SM00855">
    <property type="entry name" value="PGAM"/>
    <property type="match status" value="1"/>
</dbReference>
<comment type="caution">
    <text evidence="3">The sequence shown here is derived from an EMBL/GenBank/DDBJ whole genome shotgun (WGS) entry which is preliminary data.</text>
</comment>
<dbReference type="GO" id="GO:0005829">
    <property type="term" value="C:cytosol"/>
    <property type="evidence" value="ECO:0007669"/>
    <property type="project" value="TreeGrafter"/>
</dbReference>
<feature type="non-terminal residue" evidence="3">
    <location>
        <position position="55"/>
    </location>
</feature>
<dbReference type="InterPro" id="IPR051695">
    <property type="entry name" value="Phosphoglycerate_Mutase"/>
</dbReference>
<sequence>MQKYCTIYLVRHGETDWNKKKLIQGITDVPLNKKGEKQAKELAQKLTHVRFDAVF</sequence>
<dbReference type="GO" id="GO:0045820">
    <property type="term" value="P:negative regulation of glycolytic process"/>
    <property type="evidence" value="ECO:0007669"/>
    <property type="project" value="TreeGrafter"/>
</dbReference>
<dbReference type="Gene3D" id="3.40.50.1240">
    <property type="entry name" value="Phosphoglycerate mutase-like"/>
    <property type="match status" value="1"/>
</dbReference>
<evidence type="ECO:0008006" key="5">
    <source>
        <dbReference type="Google" id="ProtNLM"/>
    </source>
</evidence>
<dbReference type="Pfam" id="PF00300">
    <property type="entry name" value="His_Phos_1"/>
    <property type="match status" value="1"/>
</dbReference>
<dbReference type="InterPro" id="IPR001345">
    <property type="entry name" value="PG/BPGM_mutase_AS"/>
</dbReference>
<feature type="binding site" evidence="2">
    <location>
        <begin position="11"/>
        <end position="18"/>
    </location>
    <ligand>
        <name>substrate</name>
    </ligand>
</feature>
<protein>
    <recommendedName>
        <fullName evidence="5">Histidine phosphatase family protein</fullName>
    </recommendedName>
</protein>
<organism evidence="3 4">
    <name type="scientific">Candidatus Roizmanbacteria bacterium CG_4_10_14_0_8_um_filter_35_28</name>
    <dbReference type="NCBI Taxonomy" id="1974827"/>
    <lineage>
        <taxon>Bacteria</taxon>
        <taxon>Candidatus Roizmaniibacteriota</taxon>
    </lineage>
</organism>
<reference evidence="4" key="1">
    <citation type="submission" date="2017-09" db="EMBL/GenBank/DDBJ databases">
        <title>Depth-based differentiation of microbial function through sediment-hosted aquifers and enrichment of novel symbionts in the deep terrestrial subsurface.</title>
        <authorList>
            <person name="Probst A.J."/>
            <person name="Ladd B."/>
            <person name="Jarett J.K."/>
            <person name="Geller-Mcgrath D.E."/>
            <person name="Sieber C.M.K."/>
            <person name="Emerson J.B."/>
            <person name="Anantharaman K."/>
            <person name="Thomas B.C."/>
            <person name="Malmstrom R."/>
            <person name="Stieglmeier M."/>
            <person name="Klingl A."/>
            <person name="Woyke T."/>
            <person name="Ryan C.M."/>
            <person name="Banfield J.F."/>
        </authorList>
    </citation>
    <scope>NUCLEOTIDE SEQUENCE [LARGE SCALE GENOMIC DNA]</scope>
</reference>